<dbReference type="Gene3D" id="3.40.50.620">
    <property type="entry name" value="HUPs"/>
    <property type="match status" value="1"/>
</dbReference>
<protein>
    <submittedName>
        <fullName evidence="3">YdcF family protein</fullName>
    </submittedName>
</protein>
<dbReference type="RefSeq" id="WP_320182238.1">
    <property type="nucleotide sequence ID" value="NZ_CP138332.1"/>
</dbReference>
<evidence type="ECO:0000259" key="2">
    <source>
        <dbReference type="Pfam" id="PF02698"/>
    </source>
</evidence>
<evidence type="ECO:0000256" key="1">
    <source>
        <dbReference type="SAM" id="SignalP"/>
    </source>
</evidence>
<dbReference type="CDD" id="cd06259">
    <property type="entry name" value="YdcF-like"/>
    <property type="match status" value="1"/>
</dbReference>
<name>A0ABW6BIU4_9SPHI</name>
<proteinExistence type="predicted"/>
<keyword evidence="4" id="KW-1185">Reference proteome</keyword>
<sequence>MYKLLKITCLMLVWCCFLPTQAQVTAAYETPQDWVVAKNYLATFLLNQHPEILQRMLAEDKQIAELLSKKQQRYAASLACKDLDCMLQAFKWSPQELELFTQRWTKRVSTDAGLLKMLETQLLPSQAYGPSAGVPAEAYFAKAIRQDMEAMNLVIDIYAGAKKPNYPKIDSISFNVRDPRYLGLLLDVRQDVLTDIRQPEDAFHTTLLTAVRLLEVNERWDAAQLEPLIEKENKRAYEAISKTDFAQYPYSLLLTLGAGPEVYGQPISPGGMLRSRMAARSYFDGLAPFIVVSGGRVHPYKTTFIEAIEMKRYLMEVLRVPEEAILIDPHARHTTTNLRNTARILLKYGFPKDKFAIVNSSVAHINAVERMADRCMRELGYVPYVLGKRVSDVILEFKPRIEALTIDPDEPLDP</sequence>
<keyword evidence="1" id="KW-0732">Signal</keyword>
<dbReference type="Proteomes" id="UP001597525">
    <property type="component" value="Unassembled WGS sequence"/>
</dbReference>
<feature type="chain" id="PRO_5046441125" evidence="1">
    <location>
        <begin position="23"/>
        <end position="414"/>
    </location>
</feature>
<organism evidence="3 4">
    <name type="scientific">Sphingobacterium bambusae</name>
    <dbReference type="NCBI Taxonomy" id="662858"/>
    <lineage>
        <taxon>Bacteria</taxon>
        <taxon>Pseudomonadati</taxon>
        <taxon>Bacteroidota</taxon>
        <taxon>Sphingobacteriia</taxon>
        <taxon>Sphingobacteriales</taxon>
        <taxon>Sphingobacteriaceae</taxon>
        <taxon>Sphingobacterium</taxon>
    </lineage>
</organism>
<evidence type="ECO:0000313" key="4">
    <source>
        <dbReference type="Proteomes" id="UP001597525"/>
    </source>
</evidence>
<dbReference type="InterPro" id="IPR014729">
    <property type="entry name" value="Rossmann-like_a/b/a_fold"/>
</dbReference>
<feature type="signal peptide" evidence="1">
    <location>
        <begin position="1"/>
        <end position="22"/>
    </location>
</feature>
<reference evidence="4" key="1">
    <citation type="journal article" date="2019" name="Int. J. Syst. Evol. Microbiol.">
        <title>The Global Catalogue of Microorganisms (GCM) 10K type strain sequencing project: providing services to taxonomists for standard genome sequencing and annotation.</title>
        <authorList>
            <consortium name="The Broad Institute Genomics Platform"/>
            <consortium name="The Broad Institute Genome Sequencing Center for Infectious Disease"/>
            <person name="Wu L."/>
            <person name="Ma J."/>
        </authorList>
    </citation>
    <scope>NUCLEOTIDE SEQUENCE [LARGE SCALE GENOMIC DNA]</scope>
    <source>
        <strain evidence="4">KCTC 22814</strain>
    </source>
</reference>
<dbReference type="EMBL" id="JBHUPB010000012">
    <property type="protein sequence ID" value="MFD2969465.1"/>
    <property type="molecule type" value="Genomic_DNA"/>
</dbReference>
<accession>A0ABW6BIU4</accession>
<comment type="caution">
    <text evidence="3">The sequence shown here is derived from an EMBL/GenBank/DDBJ whole genome shotgun (WGS) entry which is preliminary data.</text>
</comment>
<dbReference type="Pfam" id="PF02698">
    <property type="entry name" value="DUF218"/>
    <property type="match status" value="1"/>
</dbReference>
<evidence type="ECO:0000313" key="3">
    <source>
        <dbReference type="EMBL" id="MFD2969465.1"/>
    </source>
</evidence>
<feature type="domain" description="DUF218" evidence="2">
    <location>
        <begin position="273"/>
        <end position="375"/>
    </location>
</feature>
<dbReference type="InterPro" id="IPR003848">
    <property type="entry name" value="DUF218"/>
</dbReference>
<gene>
    <name evidence="3" type="ORF">ACFS7Y_18870</name>
</gene>